<keyword evidence="1" id="KW-0472">Membrane</keyword>
<dbReference type="PANTHER" id="PTHR41324:SF1">
    <property type="entry name" value="DUF2232 DOMAIN-CONTAINING PROTEIN"/>
    <property type="match status" value="1"/>
</dbReference>
<dbReference type="EMBL" id="JDRY01000073">
    <property type="protein sequence ID" value="KGM96760.1"/>
    <property type="molecule type" value="Genomic_DNA"/>
</dbReference>
<feature type="transmembrane region" description="Helical" evidence="1">
    <location>
        <begin position="228"/>
        <end position="249"/>
    </location>
</feature>
<name>A0A0A0IB13_CLOBO</name>
<dbReference type="Pfam" id="PF09991">
    <property type="entry name" value="DUF2232"/>
    <property type="match status" value="1"/>
</dbReference>
<feature type="transmembrane region" description="Helical" evidence="1">
    <location>
        <begin position="184"/>
        <end position="207"/>
    </location>
</feature>
<feature type="transmembrane region" description="Helical" evidence="1">
    <location>
        <begin position="107"/>
        <end position="131"/>
    </location>
</feature>
<evidence type="ECO:0000256" key="1">
    <source>
        <dbReference type="SAM" id="Phobius"/>
    </source>
</evidence>
<feature type="transmembrane region" description="Helical" evidence="1">
    <location>
        <begin position="261"/>
        <end position="282"/>
    </location>
</feature>
<keyword evidence="1" id="KW-0812">Transmembrane</keyword>
<dbReference type="PANTHER" id="PTHR41324">
    <property type="entry name" value="MEMBRANE PROTEIN-RELATED"/>
    <property type="match status" value="1"/>
</dbReference>
<dbReference type="AlphaFoldDB" id="A0A0A0IB13"/>
<proteinExistence type="predicted"/>
<dbReference type="InterPro" id="IPR018710">
    <property type="entry name" value="DUF2232"/>
</dbReference>
<comment type="caution">
    <text evidence="2">The sequence shown here is derived from an EMBL/GenBank/DDBJ whole genome shotgun (WGS) entry which is preliminary data.</text>
</comment>
<gene>
    <name evidence="2" type="ORF">Z955_12825</name>
</gene>
<feature type="transmembrane region" description="Helical" evidence="1">
    <location>
        <begin position="294"/>
        <end position="320"/>
    </location>
</feature>
<organism evidence="2 3">
    <name type="scientific">Clostridium botulinum C/D str. DC5</name>
    <dbReference type="NCBI Taxonomy" id="1443128"/>
    <lineage>
        <taxon>Bacteria</taxon>
        <taxon>Bacillati</taxon>
        <taxon>Bacillota</taxon>
        <taxon>Clostridia</taxon>
        <taxon>Eubacteriales</taxon>
        <taxon>Clostridiaceae</taxon>
        <taxon>Clostridium</taxon>
    </lineage>
</organism>
<sequence>MEEKMQKQIYSPKAIVETGMMFALITLIIIMTTKIPVLSFMGMFILPIPIIVIYVRYNYKFAFITTVMSIILTSFLYGLMPAFISGVAYGLTGCTFGYCIKNNKKSSVTLILVSISIFIGNIITYLIYALFIGKAGIVNTLNNSIDIIRKYYIDMRNIYIQQSGAESIVNKINDMIQVITIRNMLIVLPIVLILYSFIQGYISYLITRNMLKKLKYKVQKMVSFSEMYISNRIIAVTIIITCLGIILNGKEIRFADDVSSAFEILAMMLILFDGMASVTYFLRRKYKKSKGFTFFILIIGLIMPMFQDVYLIIGLLDIILNLRRLDPDPIRKIKSRE</sequence>
<reference evidence="2 3" key="1">
    <citation type="submission" date="2014-01" db="EMBL/GenBank/DDBJ databases">
        <title>Plasmidome dynamics in the species complex Clostridium novyi sensu lato converts strains of independent lineages into distinctly different pathogens.</title>
        <authorList>
            <person name="Skarin H."/>
            <person name="Segerman B."/>
        </authorList>
    </citation>
    <scope>NUCLEOTIDE SEQUENCE [LARGE SCALE GENOMIC DNA]</scope>
    <source>
        <strain evidence="2 3">DC5</strain>
    </source>
</reference>
<evidence type="ECO:0000313" key="3">
    <source>
        <dbReference type="Proteomes" id="UP000030014"/>
    </source>
</evidence>
<protein>
    <recommendedName>
        <fullName evidence="4">DUF2232 domain-containing protein</fullName>
    </recommendedName>
</protein>
<feature type="transmembrane region" description="Helical" evidence="1">
    <location>
        <begin position="37"/>
        <end position="54"/>
    </location>
</feature>
<accession>A0A0A0IB13</accession>
<keyword evidence="1" id="KW-1133">Transmembrane helix</keyword>
<evidence type="ECO:0008006" key="4">
    <source>
        <dbReference type="Google" id="ProtNLM"/>
    </source>
</evidence>
<evidence type="ECO:0000313" key="2">
    <source>
        <dbReference type="EMBL" id="KGM96760.1"/>
    </source>
</evidence>
<dbReference type="Proteomes" id="UP000030014">
    <property type="component" value="Unassembled WGS sequence"/>
</dbReference>